<dbReference type="EMBL" id="QKKF02007569">
    <property type="protein sequence ID" value="RZF45960.1"/>
    <property type="molecule type" value="Genomic_DNA"/>
</dbReference>
<name>A0A482XK88_LAOST</name>
<comment type="caution">
    <text evidence="2">The sequence shown here is derived from an EMBL/GenBank/DDBJ whole genome shotgun (WGS) entry which is preliminary data.</text>
</comment>
<dbReference type="OrthoDB" id="10256829at2759"/>
<feature type="chain" id="PRO_5019842416" evidence="1">
    <location>
        <begin position="27"/>
        <end position="871"/>
    </location>
</feature>
<accession>A0A482XK88</accession>
<proteinExistence type="predicted"/>
<organism evidence="2 3">
    <name type="scientific">Laodelphax striatellus</name>
    <name type="common">Small brown planthopper</name>
    <name type="synonym">Delphax striatella</name>
    <dbReference type="NCBI Taxonomy" id="195883"/>
    <lineage>
        <taxon>Eukaryota</taxon>
        <taxon>Metazoa</taxon>
        <taxon>Ecdysozoa</taxon>
        <taxon>Arthropoda</taxon>
        <taxon>Hexapoda</taxon>
        <taxon>Insecta</taxon>
        <taxon>Pterygota</taxon>
        <taxon>Neoptera</taxon>
        <taxon>Paraneoptera</taxon>
        <taxon>Hemiptera</taxon>
        <taxon>Auchenorrhyncha</taxon>
        <taxon>Fulgoroidea</taxon>
        <taxon>Delphacidae</taxon>
        <taxon>Criomorphinae</taxon>
        <taxon>Laodelphax</taxon>
    </lineage>
</organism>
<dbReference type="FunCoup" id="A0A482XK88">
    <property type="interactions" value="5"/>
</dbReference>
<feature type="signal peptide" evidence="1">
    <location>
        <begin position="1"/>
        <end position="26"/>
    </location>
</feature>
<dbReference type="InParanoid" id="A0A482XK88"/>
<dbReference type="AlphaFoldDB" id="A0A482XK88"/>
<evidence type="ECO:0000313" key="3">
    <source>
        <dbReference type="Proteomes" id="UP000291343"/>
    </source>
</evidence>
<dbReference type="Proteomes" id="UP000291343">
    <property type="component" value="Unassembled WGS sequence"/>
</dbReference>
<gene>
    <name evidence="2" type="ORF">LSTR_LSTR008337</name>
</gene>
<keyword evidence="3" id="KW-1185">Reference proteome</keyword>
<evidence type="ECO:0000256" key="1">
    <source>
        <dbReference type="SAM" id="SignalP"/>
    </source>
</evidence>
<sequence>MRNSGTGSLLLGVPLLIAVFPLFASSRDGLKAAIPEALLPCYKQPLLKTKDLLLPMSMPVLINLIRKVENYQGLNMDMRSLSTTLLQRFRLDGIEFNPDVQSTEFIIPYSPSGTQFYKYKILMDKLIPSPTYRFPNESLNMVEQCTLHHMLSSSLNKWARGDESTTCSRLTEKMSYNIRLPRSAVDPQGYKDEQSDVETFHPTAIRGNAGIPQSAAYRSQQFGLNSMFQESMCPVENGVVSTRYGSVKAGVVIEGIAAGLQPQTVSKSNLIDKRSMSQTSASYPTDSVGLGVTNTWASTLSGEIAEVVILEGPTDLNNMRVGVTGGWNSTIVPKYYFLNDGKDGAVTETDIRGGVDGFILGNNIRSLNDFTGSSLKLSQLLEMYYSEQGVFDTSFKGCKRKQRFGEVVPMNKLQQESQSFAEVLLAEYPTAVHIELPALMQFTQIAVNKFYSAVDGLRDAQCGRTEQIGPLSLPAVDLIVVIDCGWEFRLISDVLSYLAEQVDVSAYGSKITLVNGKDGAVMVNTTENIADFYQNFNSSMYNMCYSRGFDMARTLRELKLRIEIEMNLQRRSIVGRYQQGYEDYQESRNYRNNDYYSQRQSTYRSQETSGSELAKVVLFIPQPTAGSGDGEGYYVRSEIDYYRRALPDVTLLFFAPNSKQRFSDYAVNVNKDVFVLTPSDVANSVNPLVDRITEVHKPIINPTCGSSWVGVSYNSRQTTAYLQSSGIHYYRVHANYFYKSSNARIRIQSQGVPLSVCYSRSNPWPNANRTRGSGDSSCRQVTSESYELRIPDEVCSDVYAYQCLPYYISVAAPSSKMGSSNFACRENECRYPDMVKYTISHDGLTCYSCVIKAFASPLLIVAAIILLRIQY</sequence>
<protein>
    <submittedName>
        <fullName evidence="2">Uncharacterized protein</fullName>
    </submittedName>
</protein>
<reference evidence="2 3" key="1">
    <citation type="journal article" date="2017" name="Gigascience">
        <title>Genome sequence of the small brown planthopper, Laodelphax striatellus.</title>
        <authorList>
            <person name="Zhu J."/>
            <person name="Jiang F."/>
            <person name="Wang X."/>
            <person name="Yang P."/>
            <person name="Bao Y."/>
            <person name="Zhao W."/>
            <person name="Wang W."/>
            <person name="Lu H."/>
            <person name="Wang Q."/>
            <person name="Cui N."/>
            <person name="Li J."/>
            <person name="Chen X."/>
            <person name="Luo L."/>
            <person name="Yu J."/>
            <person name="Kang L."/>
            <person name="Cui F."/>
        </authorList>
    </citation>
    <scope>NUCLEOTIDE SEQUENCE [LARGE SCALE GENOMIC DNA]</scope>
    <source>
        <strain evidence="2">Lst14</strain>
    </source>
</reference>
<evidence type="ECO:0000313" key="2">
    <source>
        <dbReference type="EMBL" id="RZF45960.1"/>
    </source>
</evidence>
<keyword evidence="1" id="KW-0732">Signal</keyword>